<dbReference type="InterPro" id="IPR024465">
    <property type="entry name" value="DUF2399"/>
</dbReference>
<name>A0ABU2MHD3_9ACTN</name>
<evidence type="ECO:0000259" key="2">
    <source>
        <dbReference type="Pfam" id="PF11796"/>
    </source>
</evidence>
<sequence length="419" mass="44787">MSPHPLGRPDYARLLESARRTLERRNAELGGRATVPAPTDAECAAVSGLLGSDHLPGAKSIVVSLDRLDTSVRRATGQGLIEILETIGPPLRRPRDEEGERRRLREEILAPARDSPLNDADWYRTWLERISGNGTVTKLVNRGDTDRLCRAVRILEVVDARTDTAPPLPLPSLAATATGDTKALEHRTPLATLVLSALAERTGLPRTDTAEATRALWEAHGVVGDDLASRVLVLGLPAEGAGLGEWLTDAAARGVPFQVTLHQLVTLPITVTAPVVFVCENPAVLRRAADGLGAACAPLLCTEGWPSAAFHRLAAAIRAGGGRLRYHGDFDAAGIAMARYAIDRHGASPWRMSAADYTAHVDDAFPALTGAGPTPWDPELARAMTRHGRAVHEESVDDDLLRDLVRDPAPALPAPEDAT</sequence>
<dbReference type="Pfam" id="PF09664">
    <property type="entry name" value="DUF2399"/>
    <property type="match status" value="1"/>
</dbReference>
<dbReference type="NCBIfam" id="TIGR02679">
    <property type="entry name" value="TIGR02679 family protein"/>
    <property type="match status" value="1"/>
</dbReference>
<comment type="caution">
    <text evidence="3">The sequence shown here is derived from an EMBL/GenBank/DDBJ whole genome shotgun (WGS) entry which is preliminary data.</text>
</comment>
<organism evidence="3 4">
    <name type="scientific">Nocardiopsis lambiniae</name>
    <dbReference type="NCBI Taxonomy" id="3075539"/>
    <lineage>
        <taxon>Bacteria</taxon>
        <taxon>Bacillati</taxon>
        <taxon>Actinomycetota</taxon>
        <taxon>Actinomycetes</taxon>
        <taxon>Streptosporangiales</taxon>
        <taxon>Nocardiopsidaceae</taxon>
        <taxon>Nocardiopsis</taxon>
    </lineage>
</organism>
<feature type="domain" description="Conserved hypothetical protein CHP02679 N terminus" evidence="2">
    <location>
        <begin position="29"/>
        <end position="238"/>
    </location>
</feature>
<evidence type="ECO:0000313" key="3">
    <source>
        <dbReference type="EMBL" id="MDT0331974.1"/>
    </source>
</evidence>
<reference evidence="4" key="1">
    <citation type="submission" date="2023-07" db="EMBL/GenBank/DDBJ databases">
        <title>30 novel species of actinomycetes from the DSMZ collection.</title>
        <authorList>
            <person name="Nouioui I."/>
        </authorList>
    </citation>
    <scope>NUCLEOTIDE SEQUENCE [LARGE SCALE GENOMIC DNA]</scope>
    <source>
        <strain evidence="4">DSM 44743</strain>
    </source>
</reference>
<dbReference type="Pfam" id="PF11796">
    <property type="entry name" value="DUF3323"/>
    <property type="match status" value="1"/>
</dbReference>
<dbReference type="EMBL" id="JAVREP010000032">
    <property type="protein sequence ID" value="MDT0331974.1"/>
    <property type="molecule type" value="Genomic_DNA"/>
</dbReference>
<dbReference type="InterPro" id="IPR024466">
    <property type="entry name" value="CHP02679_N"/>
</dbReference>
<feature type="domain" description="DUF2399" evidence="1">
    <location>
        <begin position="259"/>
        <end position="404"/>
    </location>
</feature>
<accession>A0ABU2MHD3</accession>
<keyword evidence="4" id="KW-1185">Reference proteome</keyword>
<protein>
    <submittedName>
        <fullName evidence="3">TIGR02679 family protein</fullName>
    </submittedName>
</protein>
<dbReference type="InterPro" id="IPR013495">
    <property type="entry name" value="CHP02679"/>
</dbReference>
<evidence type="ECO:0000313" key="4">
    <source>
        <dbReference type="Proteomes" id="UP001183390"/>
    </source>
</evidence>
<gene>
    <name evidence="3" type="ORF">RM479_26495</name>
</gene>
<dbReference type="RefSeq" id="WP_311514421.1">
    <property type="nucleotide sequence ID" value="NZ_JAVREP010000032.1"/>
</dbReference>
<dbReference type="Proteomes" id="UP001183390">
    <property type="component" value="Unassembled WGS sequence"/>
</dbReference>
<proteinExistence type="predicted"/>
<evidence type="ECO:0000259" key="1">
    <source>
        <dbReference type="Pfam" id="PF09664"/>
    </source>
</evidence>